<dbReference type="Gene3D" id="3.40.50.880">
    <property type="match status" value="1"/>
</dbReference>
<proteinExistence type="predicted"/>
<dbReference type="AlphaFoldDB" id="A0A061ALT2"/>
<dbReference type="OrthoDB" id="92161at2759"/>
<evidence type="ECO:0000313" key="2">
    <source>
        <dbReference type="EMBL" id="CDR35699.1"/>
    </source>
</evidence>
<name>A0A061ALT2_RHOTO</name>
<dbReference type="CDD" id="cd01741">
    <property type="entry name" value="GATase1_1"/>
    <property type="match status" value="1"/>
</dbReference>
<dbReference type="Pfam" id="PF00117">
    <property type="entry name" value="GATase"/>
    <property type="match status" value="1"/>
</dbReference>
<evidence type="ECO:0000259" key="1">
    <source>
        <dbReference type="Pfam" id="PF00117"/>
    </source>
</evidence>
<feature type="domain" description="Glutamine amidotransferase" evidence="1">
    <location>
        <begin position="73"/>
        <end position="245"/>
    </location>
</feature>
<organism evidence="2">
    <name type="scientific">Rhodotorula toruloides</name>
    <name type="common">Yeast</name>
    <name type="synonym">Rhodosporidium toruloides</name>
    <dbReference type="NCBI Taxonomy" id="5286"/>
    <lineage>
        <taxon>Eukaryota</taxon>
        <taxon>Fungi</taxon>
        <taxon>Dikarya</taxon>
        <taxon>Basidiomycota</taxon>
        <taxon>Pucciniomycotina</taxon>
        <taxon>Microbotryomycetes</taxon>
        <taxon>Sporidiobolales</taxon>
        <taxon>Sporidiobolaceae</taxon>
        <taxon>Rhodotorula</taxon>
    </lineage>
</organism>
<dbReference type="EMBL" id="LK052936">
    <property type="protein sequence ID" value="CDR35699.1"/>
    <property type="molecule type" value="Genomic_DNA"/>
</dbReference>
<dbReference type="PANTHER" id="PTHR42695:SF5">
    <property type="entry name" value="GLUTAMINE AMIDOTRANSFERASE YLR126C-RELATED"/>
    <property type="match status" value="1"/>
</dbReference>
<dbReference type="InterPro" id="IPR017926">
    <property type="entry name" value="GATASE"/>
</dbReference>
<dbReference type="SUPFAM" id="SSF52317">
    <property type="entry name" value="Class I glutamine amidotransferase-like"/>
    <property type="match status" value="1"/>
</dbReference>
<accession>A0A061ALT2</accession>
<dbReference type="InterPro" id="IPR029062">
    <property type="entry name" value="Class_I_gatase-like"/>
</dbReference>
<gene>
    <name evidence="2" type="ORF">RHTO0S_01e05160g</name>
</gene>
<dbReference type="GO" id="GO:0005634">
    <property type="term" value="C:nucleus"/>
    <property type="evidence" value="ECO:0007669"/>
    <property type="project" value="TreeGrafter"/>
</dbReference>
<dbReference type="PANTHER" id="PTHR42695">
    <property type="entry name" value="GLUTAMINE AMIDOTRANSFERASE YLR126C-RELATED"/>
    <property type="match status" value="1"/>
</dbReference>
<dbReference type="PROSITE" id="PS51273">
    <property type="entry name" value="GATASE_TYPE_1"/>
    <property type="match status" value="1"/>
</dbReference>
<protein>
    <submittedName>
        <fullName evidence="2">RHTO0S01e05160g1_1</fullName>
    </submittedName>
</protein>
<reference evidence="2" key="1">
    <citation type="journal article" date="2014" name="Genome Announc.">
        <title>Draft genome sequence of Rhodosporidium toruloides CECT1137, an oleaginous yeast of biotechnological interest.</title>
        <authorList>
            <person name="Morin N."/>
            <person name="Calcas X."/>
            <person name="Devillers H."/>
            <person name="Durrens P."/>
            <person name="Sherman D.J."/>
            <person name="Nicaud J.-M."/>
            <person name="Neuveglise C."/>
        </authorList>
    </citation>
    <scope>NUCLEOTIDE SEQUENCE</scope>
    <source>
        <strain evidence="2">CECT1137</strain>
    </source>
</reference>
<dbReference type="InterPro" id="IPR044992">
    <property type="entry name" value="ChyE-like"/>
</dbReference>
<sequence length="292" mass="31754">MTEATKTPPRHATLDLPPHAPRNLRLLILLADTPLPAVVKRSGDYHQIFARLLRSSIEVAKAEQGAEGSANGARESKKLEVQSYDVVRGEFPSEEEVRSADGVLITGSAASAYEPLPWITHLVSFTSSLPTLNPSLKLIGICFGHQIIARAFGSSVERNEKGWEIGTRRIGLTERGREVFEGRGEIAVHQMHRDHVPSLPPSFELLGSTPACAIHGMVRLADASAPFSHTNISAVTLQGHPEFDSEMVNTIIDAREAGGVISREVADESRECAGERDDGVWVGRVLLRMFGV</sequence>
<dbReference type="GO" id="GO:0005829">
    <property type="term" value="C:cytosol"/>
    <property type="evidence" value="ECO:0007669"/>
    <property type="project" value="TreeGrafter"/>
</dbReference>